<feature type="region of interest" description="Disordered" evidence="1">
    <location>
        <begin position="36"/>
        <end position="113"/>
    </location>
</feature>
<protein>
    <submittedName>
        <fullName evidence="2">Uncharacterized protein</fullName>
    </submittedName>
</protein>
<dbReference type="Proteomes" id="UP000193380">
    <property type="component" value="Unassembled WGS sequence"/>
</dbReference>
<gene>
    <name evidence="2" type="ORF">GSONMT00043338001</name>
</gene>
<proteinExistence type="predicted"/>
<name>A0A060YSJ2_ONCMY</name>
<evidence type="ECO:0000313" key="3">
    <source>
        <dbReference type="Proteomes" id="UP000193380"/>
    </source>
</evidence>
<dbReference type="AlphaFoldDB" id="A0A060YSJ2"/>
<reference evidence="2" key="1">
    <citation type="journal article" date="2014" name="Nat. Commun.">
        <title>The rainbow trout genome provides novel insights into evolution after whole-genome duplication in vertebrates.</title>
        <authorList>
            <person name="Berthelot C."/>
            <person name="Brunet F."/>
            <person name="Chalopin D."/>
            <person name="Juanchich A."/>
            <person name="Bernard M."/>
            <person name="Noel B."/>
            <person name="Bento P."/>
            <person name="Da Silva C."/>
            <person name="Labadie K."/>
            <person name="Alberti A."/>
            <person name="Aury J.M."/>
            <person name="Louis A."/>
            <person name="Dehais P."/>
            <person name="Bardou P."/>
            <person name="Montfort J."/>
            <person name="Klopp C."/>
            <person name="Cabau C."/>
            <person name="Gaspin C."/>
            <person name="Thorgaard G.H."/>
            <person name="Boussaha M."/>
            <person name="Quillet E."/>
            <person name="Guyomard R."/>
            <person name="Galiana D."/>
            <person name="Bobe J."/>
            <person name="Volff J.N."/>
            <person name="Genet C."/>
            <person name="Wincker P."/>
            <person name="Jaillon O."/>
            <person name="Roest Crollius H."/>
            <person name="Guiguen Y."/>
        </authorList>
    </citation>
    <scope>NUCLEOTIDE SEQUENCE [LARGE SCALE GENOMIC DNA]</scope>
</reference>
<dbReference type="EMBL" id="FR917989">
    <property type="protein sequence ID" value="CDQ94547.1"/>
    <property type="molecule type" value="Genomic_DNA"/>
</dbReference>
<accession>A0A060YSJ2</accession>
<organism evidence="2 3">
    <name type="scientific">Oncorhynchus mykiss</name>
    <name type="common">Rainbow trout</name>
    <name type="synonym">Salmo gairdneri</name>
    <dbReference type="NCBI Taxonomy" id="8022"/>
    <lineage>
        <taxon>Eukaryota</taxon>
        <taxon>Metazoa</taxon>
        <taxon>Chordata</taxon>
        <taxon>Craniata</taxon>
        <taxon>Vertebrata</taxon>
        <taxon>Euteleostomi</taxon>
        <taxon>Actinopterygii</taxon>
        <taxon>Neopterygii</taxon>
        <taxon>Teleostei</taxon>
        <taxon>Protacanthopterygii</taxon>
        <taxon>Salmoniformes</taxon>
        <taxon>Salmonidae</taxon>
        <taxon>Salmoninae</taxon>
        <taxon>Oncorhynchus</taxon>
    </lineage>
</organism>
<dbReference type="PaxDb" id="8022-A0A060YSJ2"/>
<evidence type="ECO:0000313" key="2">
    <source>
        <dbReference type="EMBL" id="CDQ94547.1"/>
    </source>
</evidence>
<evidence type="ECO:0000256" key="1">
    <source>
        <dbReference type="SAM" id="MobiDB-lite"/>
    </source>
</evidence>
<feature type="compositionally biased region" description="Polar residues" evidence="1">
    <location>
        <begin position="63"/>
        <end position="72"/>
    </location>
</feature>
<sequence>MVQLQLGLKENLGVLGRREGKETEDSLVSRVLQVNQEPQVSEVEASPVYQATQERGARRETRASQASPSPGTQDEVAPLVCRDVQDLLGPQGSPMGVLTVQEGPPGYQDNKAI</sequence>
<reference evidence="2" key="2">
    <citation type="submission" date="2014-03" db="EMBL/GenBank/DDBJ databases">
        <authorList>
            <person name="Genoscope - CEA"/>
        </authorList>
    </citation>
    <scope>NUCLEOTIDE SEQUENCE</scope>
</reference>